<protein>
    <recommendedName>
        <fullName evidence="3">Adenylate kinase</fullName>
    </recommendedName>
</protein>
<reference evidence="1 2" key="1">
    <citation type="submission" date="2022-12" db="EMBL/GenBank/DDBJ databases">
        <title>Chromosome-scale assembly of the Ensete ventricosum genome.</title>
        <authorList>
            <person name="Dussert Y."/>
            <person name="Stocks J."/>
            <person name="Wendawek A."/>
            <person name="Woldeyes F."/>
            <person name="Nichols R.A."/>
            <person name="Borrell J.S."/>
        </authorList>
    </citation>
    <scope>NUCLEOTIDE SEQUENCE [LARGE SCALE GENOMIC DNA]</scope>
    <source>
        <strain evidence="2">cv. Maze</strain>
        <tissue evidence="1">Seeds</tissue>
    </source>
</reference>
<evidence type="ECO:0000313" key="2">
    <source>
        <dbReference type="Proteomes" id="UP001222027"/>
    </source>
</evidence>
<organism evidence="1 2">
    <name type="scientific">Ensete ventricosum</name>
    <name type="common">Abyssinian banana</name>
    <name type="synonym">Musa ensete</name>
    <dbReference type="NCBI Taxonomy" id="4639"/>
    <lineage>
        <taxon>Eukaryota</taxon>
        <taxon>Viridiplantae</taxon>
        <taxon>Streptophyta</taxon>
        <taxon>Embryophyta</taxon>
        <taxon>Tracheophyta</taxon>
        <taxon>Spermatophyta</taxon>
        <taxon>Magnoliopsida</taxon>
        <taxon>Liliopsida</taxon>
        <taxon>Zingiberales</taxon>
        <taxon>Musaceae</taxon>
        <taxon>Ensete</taxon>
    </lineage>
</organism>
<dbReference type="AlphaFoldDB" id="A0AAV8PZC2"/>
<evidence type="ECO:0000313" key="1">
    <source>
        <dbReference type="EMBL" id="KAJ8466283.1"/>
    </source>
</evidence>
<evidence type="ECO:0008006" key="3">
    <source>
        <dbReference type="Google" id="ProtNLM"/>
    </source>
</evidence>
<dbReference type="Proteomes" id="UP001222027">
    <property type="component" value="Unassembled WGS sequence"/>
</dbReference>
<name>A0AAV8PZC2_ENSVE</name>
<sequence>MAKPTPLTFLSASNPDAVAVIHVPSSSETSRSQVASYLSPAYGVIFLLGKIVKACLSQPDAEENGWVLDGYPRSLSQANALQDLGVRPDMFILLEVAALCS</sequence>
<dbReference type="EMBL" id="JAQQAF010000008">
    <property type="protein sequence ID" value="KAJ8466283.1"/>
    <property type="molecule type" value="Genomic_DNA"/>
</dbReference>
<dbReference type="PROSITE" id="PS00113">
    <property type="entry name" value="ADENYLATE_KINASE"/>
    <property type="match status" value="1"/>
</dbReference>
<comment type="caution">
    <text evidence="1">The sequence shown here is derived from an EMBL/GenBank/DDBJ whole genome shotgun (WGS) entry which is preliminary data.</text>
</comment>
<dbReference type="InterPro" id="IPR027417">
    <property type="entry name" value="P-loop_NTPase"/>
</dbReference>
<dbReference type="InterPro" id="IPR033690">
    <property type="entry name" value="Adenylat_kinase_CS"/>
</dbReference>
<dbReference type="Gene3D" id="3.40.50.300">
    <property type="entry name" value="P-loop containing nucleotide triphosphate hydrolases"/>
    <property type="match status" value="1"/>
</dbReference>
<gene>
    <name evidence="1" type="ORF">OPV22_028835</name>
</gene>
<keyword evidence="2" id="KW-1185">Reference proteome</keyword>
<proteinExistence type="predicted"/>
<accession>A0AAV8PZC2</accession>
<dbReference type="Pfam" id="PF00406">
    <property type="entry name" value="ADK"/>
    <property type="match status" value="1"/>
</dbReference>